<feature type="coiled-coil region" evidence="1">
    <location>
        <begin position="146"/>
        <end position="204"/>
    </location>
</feature>
<sequence length="253" mass="29539">MIHKAAESFRLFGHHGPYKDCMGVYHEHSSETRNGVVLRSVYRHEVLPVFLYWHSKDKTWALSNTIGSSKCWMFSSDPARKPHLIVAPWKYICPKNKEWREDDRMKCEPRTDGGASRKGELLKTQLEAMESVREAMDGENKLLRDRIRFAKALTELEEDVKTLTEKNESLLRRRSQLLERMEELEKIKKKCKDLAEEKAQLETHSRNILTKIESKEHLLERYDASQMESRHDTGSEAAENGIEVREYCGDDSD</sequence>
<evidence type="ECO:0000313" key="3">
    <source>
        <dbReference type="EMBL" id="CAE0682814.1"/>
    </source>
</evidence>
<keyword evidence="1" id="KW-0175">Coiled coil</keyword>
<evidence type="ECO:0000256" key="2">
    <source>
        <dbReference type="SAM" id="MobiDB-lite"/>
    </source>
</evidence>
<feature type="compositionally biased region" description="Basic and acidic residues" evidence="2">
    <location>
        <begin position="242"/>
        <end position="253"/>
    </location>
</feature>
<organism evidence="3">
    <name type="scientific">Lotharella globosa</name>
    <dbReference type="NCBI Taxonomy" id="91324"/>
    <lineage>
        <taxon>Eukaryota</taxon>
        <taxon>Sar</taxon>
        <taxon>Rhizaria</taxon>
        <taxon>Cercozoa</taxon>
        <taxon>Chlorarachniophyceae</taxon>
        <taxon>Lotharella</taxon>
    </lineage>
</organism>
<dbReference type="AlphaFoldDB" id="A0A6V3UAB1"/>
<gene>
    <name evidence="3" type="ORF">LGLO00237_LOCUS34602</name>
</gene>
<dbReference type="EMBL" id="HBIV01050074">
    <property type="protein sequence ID" value="CAE0682814.1"/>
    <property type="molecule type" value="Transcribed_RNA"/>
</dbReference>
<name>A0A6V3UAB1_9EUKA</name>
<evidence type="ECO:0000256" key="1">
    <source>
        <dbReference type="SAM" id="Coils"/>
    </source>
</evidence>
<feature type="region of interest" description="Disordered" evidence="2">
    <location>
        <begin position="224"/>
        <end position="253"/>
    </location>
</feature>
<reference evidence="3" key="1">
    <citation type="submission" date="2021-01" db="EMBL/GenBank/DDBJ databases">
        <authorList>
            <person name="Corre E."/>
            <person name="Pelletier E."/>
            <person name="Niang G."/>
            <person name="Scheremetjew M."/>
            <person name="Finn R."/>
            <person name="Kale V."/>
            <person name="Holt S."/>
            <person name="Cochrane G."/>
            <person name="Meng A."/>
            <person name="Brown T."/>
            <person name="Cohen L."/>
        </authorList>
    </citation>
    <scope>NUCLEOTIDE SEQUENCE</scope>
    <source>
        <strain evidence="3">CCCM811</strain>
    </source>
</reference>
<feature type="compositionally biased region" description="Basic and acidic residues" evidence="2">
    <location>
        <begin position="224"/>
        <end position="234"/>
    </location>
</feature>
<proteinExistence type="predicted"/>
<accession>A0A6V3UAB1</accession>
<protein>
    <submittedName>
        <fullName evidence="3">Uncharacterized protein</fullName>
    </submittedName>
</protein>